<accession>A0A1Z4N5U0</accession>
<dbReference type="EMBL" id="AP018248">
    <property type="protein sequence ID" value="BAZ01077.1"/>
    <property type="molecule type" value="Genomic_DNA"/>
</dbReference>
<gene>
    <name evidence="1" type="ORF">NIES37_50750</name>
</gene>
<dbReference type="KEGG" id="ttq:NIES37_50750"/>
<dbReference type="Proteomes" id="UP000218785">
    <property type="component" value="Chromosome"/>
</dbReference>
<evidence type="ECO:0000313" key="2">
    <source>
        <dbReference type="Proteomes" id="UP000218785"/>
    </source>
</evidence>
<name>A0A1Z4N5U0_9CYAN</name>
<keyword evidence="2" id="KW-1185">Reference proteome</keyword>
<proteinExistence type="predicted"/>
<protein>
    <submittedName>
        <fullName evidence="1">Uncharacterized protein</fullName>
    </submittedName>
</protein>
<organism evidence="1 2">
    <name type="scientific">Tolypothrix tenuis PCC 7101</name>
    <dbReference type="NCBI Taxonomy" id="231146"/>
    <lineage>
        <taxon>Bacteria</taxon>
        <taxon>Bacillati</taxon>
        <taxon>Cyanobacteriota</taxon>
        <taxon>Cyanophyceae</taxon>
        <taxon>Nostocales</taxon>
        <taxon>Tolypothrichaceae</taxon>
        <taxon>Tolypothrix</taxon>
    </lineage>
</organism>
<reference evidence="1 2" key="1">
    <citation type="submission" date="2017-06" db="EMBL/GenBank/DDBJ databases">
        <title>Genome sequencing of cyanobaciteial culture collection at National Institute for Environmental Studies (NIES).</title>
        <authorList>
            <person name="Hirose Y."/>
            <person name="Shimura Y."/>
            <person name="Fujisawa T."/>
            <person name="Nakamura Y."/>
            <person name="Kawachi M."/>
        </authorList>
    </citation>
    <scope>NUCLEOTIDE SEQUENCE [LARGE SCALE GENOMIC DNA]</scope>
    <source>
        <strain evidence="1 2">NIES-37</strain>
    </source>
</reference>
<dbReference type="AlphaFoldDB" id="A0A1Z4N5U0"/>
<evidence type="ECO:0000313" key="1">
    <source>
        <dbReference type="EMBL" id="BAZ01077.1"/>
    </source>
</evidence>
<sequence length="38" mass="4344">MRLYFLFALSAILTDNFNTCRLRGKMGMGTGKEKTFNP</sequence>